<evidence type="ECO:0000313" key="1">
    <source>
        <dbReference type="EMBL" id="GDY63536.1"/>
    </source>
</evidence>
<accession>A0A4D4MVW2</accession>
<dbReference type="AlphaFoldDB" id="A0A4D4MVW2"/>
<reference evidence="1 4" key="2">
    <citation type="submission" date="2019-04" db="EMBL/GenBank/DDBJ databases">
        <title>Draft genome sequences of Streptomyces avermitilis NBRC 14893.</title>
        <authorList>
            <person name="Komaki H."/>
            <person name="Tamura T."/>
            <person name="Hosoyama A."/>
        </authorList>
    </citation>
    <scope>NUCLEOTIDE SEQUENCE [LARGE SCALE GENOMIC DNA]</scope>
    <source>
        <strain evidence="1 4">NBRC 14893</strain>
    </source>
</reference>
<comment type="caution">
    <text evidence="2">The sequence shown here is derived from an EMBL/GenBank/DDBJ whole genome shotgun (WGS) entry which is preliminary data.</text>
</comment>
<evidence type="ECO:0000313" key="3">
    <source>
        <dbReference type="Proteomes" id="UP000299211"/>
    </source>
</evidence>
<evidence type="ECO:0000313" key="2">
    <source>
        <dbReference type="EMBL" id="GDY76321.1"/>
    </source>
</evidence>
<proteinExistence type="predicted"/>
<gene>
    <name evidence="1" type="ORF">SAV14893_029290</name>
    <name evidence="2" type="ORF">SAV31267_058060</name>
</gene>
<name>A0A4D4MVW2_STRAX</name>
<sequence>MVQEDEFRRLYSTLQQRQRRILEGMLKIVCELVAKTLAIPCNARYFVAEKDHEGRYYIRQDRDLAVLNIRMPREFGFTRIYVDTPHIVSGRAFRDRVPLYEELPGDHTNLYEPDVARMIEPQQRWVLACPVLRLDALTNSHDARHEPHGVIVFYGTQLPDAVASGDAIQVCLGYAEQFAEQMSHVLNMLELSTELESADHGNAAGSS</sequence>
<organism evidence="2 3">
    <name type="scientific">Streptomyces avermitilis</name>
    <dbReference type="NCBI Taxonomy" id="33903"/>
    <lineage>
        <taxon>Bacteria</taxon>
        <taxon>Bacillati</taxon>
        <taxon>Actinomycetota</taxon>
        <taxon>Actinomycetes</taxon>
        <taxon>Kitasatosporales</taxon>
        <taxon>Streptomycetaceae</taxon>
        <taxon>Streptomyces</taxon>
    </lineage>
</organism>
<evidence type="ECO:0000313" key="4">
    <source>
        <dbReference type="Proteomes" id="UP000302139"/>
    </source>
</evidence>
<protein>
    <recommendedName>
        <fullName evidence="5">GAF domain-containing protein</fullName>
    </recommendedName>
</protein>
<dbReference type="EMBL" id="BJHY01000001">
    <property type="protein sequence ID" value="GDY76321.1"/>
    <property type="molecule type" value="Genomic_DNA"/>
</dbReference>
<dbReference type="EMBL" id="BJHX01000001">
    <property type="protein sequence ID" value="GDY63536.1"/>
    <property type="molecule type" value="Genomic_DNA"/>
</dbReference>
<evidence type="ECO:0008006" key="5">
    <source>
        <dbReference type="Google" id="ProtNLM"/>
    </source>
</evidence>
<dbReference type="Proteomes" id="UP000299211">
    <property type="component" value="Unassembled WGS sequence"/>
</dbReference>
<dbReference type="Proteomes" id="UP000302139">
    <property type="component" value="Unassembled WGS sequence"/>
</dbReference>
<reference evidence="2 3" key="1">
    <citation type="submission" date="2019-04" db="EMBL/GenBank/DDBJ databases">
        <title>Draft genome sequences of Streptomyces avermitilis ATCC 31267.</title>
        <authorList>
            <person name="Komaki H."/>
            <person name="Tamura T."/>
            <person name="Hosoyama A."/>
        </authorList>
    </citation>
    <scope>NUCLEOTIDE SEQUENCE [LARGE SCALE GENOMIC DNA]</scope>
    <source>
        <strain evidence="2 3">ATCC 31267</strain>
    </source>
</reference>